<evidence type="ECO:0000256" key="11">
    <source>
        <dbReference type="SAM" id="Phobius"/>
    </source>
</evidence>
<dbReference type="OrthoDB" id="432881at2759"/>
<evidence type="ECO:0000256" key="2">
    <source>
        <dbReference type="ARBA" id="ARBA00004141"/>
    </source>
</evidence>
<dbReference type="GO" id="GO:0140575">
    <property type="term" value="F:transmembrane monodehydroascorbate reductase activity"/>
    <property type="evidence" value="ECO:0007669"/>
    <property type="project" value="InterPro"/>
</dbReference>
<keyword evidence="9" id="KW-0408">Iron</keyword>
<keyword evidence="10 11" id="KW-0472">Membrane</keyword>
<dbReference type="InterPro" id="IPR006593">
    <property type="entry name" value="Cyt_b561/ferric_Rdtase_TM"/>
</dbReference>
<dbReference type="PANTHER" id="PTHR15422">
    <property type="entry name" value="OS05G0565100 PROTEIN"/>
    <property type="match status" value="1"/>
</dbReference>
<dbReference type="CDD" id="cd08761">
    <property type="entry name" value="Cyt_b561_CYB561D2_like"/>
    <property type="match status" value="1"/>
</dbReference>
<comment type="cofactor">
    <cofactor evidence="1">
        <name>heme b</name>
        <dbReference type="ChEBI" id="CHEBI:60344"/>
    </cofactor>
</comment>
<gene>
    <name evidence="13" type="ORF">L211DRAFT_791944</name>
</gene>
<evidence type="ECO:0000256" key="3">
    <source>
        <dbReference type="ARBA" id="ARBA00022448"/>
    </source>
</evidence>
<dbReference type="InParanoid" id="A0A3N4LRL2"/>
<dbReference type="PANTHER" id="PTHR15422:SF45">
    <property type="entry name" value="CYTOCHROME B561 DOMAIN-CONTAINING PROTEIN"/>
    <property type="match status" value="1"/>
</dbReference>
<evidence type="ECO:0000256" key="4">
    <source>
        <dbReference type="ARBA" id="ARBA00022617"/>
    </source>
</evidence>
<dbReference type="Proteomes" id="UP000267821">
    <property type="component" value="Unassembled WGS sequence"/>
</dbReference>
<dbReference type="SMART" id="SM00665">
    <property type="entry name" value="B561"/>
    <property type="match status" value="1"/>
</dbReference>
<dbReference type="InterPro" id="IPR045150">
    <property type="entry name" value="CYB561D1/2"/>
</dbReference>
<evidence type="ECO:0000313" key="14">
    <source>
        <dbReference type="Proteomes" id="UP000267821"/>
    </source>
</evidence>
<evidence type="ECO:0000256" key="9">
    <source>
        <dbReference type="ARBA" id="ARBA00023004"/>
    </source>
</evidence>
<reference evidence="13 14" key="1">
    <citation type="journal article" date="2018" name="Nat. Ecol. Evol.">
        <title>Pezizomycetes genomes reveal the molecular basis of ectomycorrhizal truffle lifestyle.</title>
        <authorList>
            <person name="Murat C."/>
            <person name="Payen T."/>
            <person name="Noel B."/>
            <person name="Kuo A."/>
            <person name="Morin E."/>
            <person name="Chen J."/>
            <person name="Kohler A."/>
            <person name="Krizsan K."/>
            <person name="Balestrini R."/>
            <person name="Da Silva C."/>
            <person name="Montanini B."/>
            <person name="Hainaut M."/>
            <person name="Levati E."/>
            <person name="Barry K.W."/>
            <person name="Belfiori B."/>
            <person name="Cichocki N."/>
            <person name="Clum A."/>
            <person name="Dockter R.B."/>
            <person name="Fauchery L."/>
            <person name="Guy J."/>
            <person name="Iotti M."/>
            <person name="Le Tacon F."/>
            <person name="Lindquist E.A."/>
            <person name="Lipzen A."/>
            <person name="Malagnac F."/>
            <person name="Mello A."/>
            <person name="Molinier V."/>
            <person name="Miyauchi S."/>
            <person name="Poulain J."/>
            <person name="Riccioni C."/>
            <person name="Rubini A."/>
            <person name="Sitrit Y."/>
            <person name="Splivallo R."/>
            <person name="Traeger S."/>
            <person name="Wang M."/>
            <person name="Zifcakova L."/>
            <person name="Wipf D."/>
            <person name="Zambonelli A."/>
            <person name="Paolocci F."/>
            <person name="Nowrousian M."/>
            <person name="Ottonello S."/>
            <person name="Baldrian P."/>
            <person name="Spatafora J.W."/>
            <person name="Henrissat B."/>
            <person name="Nagy L.G."/>
            <person name="Aury J.M."/>
            <person name="Wincker P."/>
            <person name="Grigoriev I.V."/>
            <person name="Bonfante P."/>
            <person name="Martin F.M."/>
        </authorList>
    </citation>
    <scope>NUCLEOTIDE SEQUENCE [LARGE SCALE GENOMIC DNA]</scope>
    <source>
        <strain evidence="13 14">ATCC MYA-4762</strain>
    </source>
</reference>
<evidence type="ECO:0000256" key="8">
    <source>
        <dbReference type="ARBA" id="ARBA00022989"/>
    </source>
</evidence>
<dbReference type="Gene3D" id="1.20.120.1770">
    <property type="match status" value="1"/>
</dbReference>
<feature type="transmembrane region" description="Helical" evidence="11">
    <location>
        <begin position="61"/>
        <end position="78"/>
    </location>
</feature>
<accession>A0A3N4LRL2</accession>
<dbReference type="AlphaFoldDB" id="A0A3N4LRL2"/>
<dbReference type="Pfam" id="PF03188">
    <property type="entry name" value="Cytochrom_B561"/>
    <property type="match status" value="1"/>
</dbReference>
<comment type="subcellular location">
    <subcellularLocation>
        <location evidence="2">Membrane</location>
        <topology evidence="2">Multi-pass membrane protein</topology>
    </subcellularLocation>
</comment>
<sequence length="246" mass="26527">GEHEPLLGRPEDVVIGEDQSLAYNLIQGTAPLAQVGGLVLICMVWASVLTHKMIVFDGHPMLNSLGVLFVIEAILVLQPTGLFNMMQKKIAAYVHASLTALAVASFASALVIVIWNKQHFHIPHFESVHSKFGAATYGLIAAQALVGFTQLFIPKIYGSEENAKKMYKYHRFFGYAIILPMLLVTVILATGTYYGAHVLHLKTWAAVLAVIAIVAGIYPGVKVSKMRGDRGADAAEAADATEEVAA</sequence>
<dbReference type="EMBL" id="ML121569">
    <property type="protein sequence ID" value="RPB20625.1"/>
    <property type="molecule type" value="Genomic_DNA"/>
</dbReference>
<keyword evidence="5 11" id="KW-0812">Transmembrane</keyword>
<evidence type="ECO:0000256" key="6">
    <source>
        <dbReference type="ARBA" id="ARBA00022723"/>
    </source>
</evidence>
<keyword evidence="3" id="KW-0813">Transport</keyword>
<evidence type="ECO:0000256" key="10">
    <source>
        <dbReference type="ARBA" id="ARBA00023136"/>
    </source>
</evidence>
<proteinExistence type="predicted"/>
<feature type="non-terminal residue" evidence="13">
    <location>
        <position position="1"/>
    </location>
</feature>
<feature type="domain" description="Cytochrome b561" evidence="12">
    <location>
        <begin position="23"/>
        <end position="227"/>
    </location>
</feature>
<dbReference type="PROSITE" id="PS50939">
    <property type="entry name" value="CYTOCHROME_B561"/>
    <property type="match status" value="1"/>
</dbReference>
<evidence type="ECO:0000256" key="5">
    <source>
        <dbReference type="ARBA" id="ARBA00022692"/>
    </source>
</evidence>
<dbReference type="GO" id="GO:0016020">
    <property type="term" value="C:membrane"/>
    <property type="evidence" value="ECO:0007669"/>
    <property type="project" value="UniProtKB-SubCell"/>
</dbReference>
<keyword evidence="8 11" id="KW-1133">Transmembrane helix</keyword>
<feature type="transmembrane region" description="Helical" evidence="11">
    <location>
        <begin position="90"/>
        <end position="115"/>
    </location>
</feature>
<dbReference type="GO" id="GO:0046872">
    <property type="term" value="F:metal ion binding"/>
    <property type="evidence" value="ECO:0007669"/>
    <property type="project" value="UniProtKB-KW"/>
</dbReference>
<protein>
    <recommendedName>
        <fullName evidence="12">Cytochrome b561 domain-containing protein</fullName>
    </recommendedName>
</protein>
<evidence type="ECO:0000256" key="1">
    <source>
        <dbReference type="ARBA" id="ARBA00001970"/>
    </source>
</evidence>
<feature type="transmembrane region" description="Helical" evidence="11">
    <location>
        <begin position="173"/>
        <end position="195"/>
    </location>
</feature>
<evidence type="ECO:0000313" key="13">
    <source>
        <dbReference type="EMBL" id="RPB20625.1"/>
    </source>
</evidence>
<feature type="transmembrane region" description="Helical" evidence="11">
    <location>
        <begin position="30"/>
        <end position="49"/>
    </location>
</feature>
<feature type="transmembrane region" description="Helical" evidence="11">
    <location>
        <begin position="201"/>
        <end position="221"/>
    </location>
</feature>
<evidence type="ECO:0000259" key="12">
    <source>
        <dbReference type="PROSITE" id="PS50939"/>
    </source>
</evidence>
<name>A0A3N4LRL2_9PEZI</name>
<organism evidence="13 14">
    <name type="scientific">Terfezia boudieri ATCC MYA-4762</name>
    <dbReference type="NCBI Taxonomy" id="1051890"/>
    <lineage>
        <taxon>Eukaryota</taxon>
        <taxon>Fungi</taxon>
        <taxon>Dikarya</taxon>
        <taxon>Ascomycota</taxon>
        <taxon>Pezizomycotina</taxon>
        <taxon>Pezizomycetes</taxon>
        <taxon>Pezizales</taxon>
        <taxon>Pezizaceae</taxon>
        <taxon>Terfezia</taxon>
    </lineage>
</organism>
<keyword evidence="4" id="KW-0349">Heme</keyword>
<keyword evidence="14" id="KW-1185">Reference proteome</keyword>
<keyword evidence="7" id="KW-0249">Electron transport</keyword>
<evidence type="ECO:0000256" key="7">
    <source>
        <dbReference type="ARBA" id="ARBA00022982"/>
    </source>
</evidence>
<keyword evidence="6" id="KW-0479">Metal-binding</keyword>